<proteinExistence type="predicted"/>
<accession>A0A653LE10</accession>
<name>A0A653LE10_AERVE</name>
<dbReference type="EMBL" id="CABWLC010000022">
    <property type="protein sequence ID" value="VXA89355.1"/>
    <property type="molecule type" value="Genomic_DNA"/>
</dbReference>
<dbReference type="AlphaFoldDB" id="A0A653LE10"/>
<evidence type="ECO:0000313" key="2">
    <source>
        <dbReference type="Proteomes" id="UP000439123"/>
    </source>
</evidence>
<evidence type="ECO:0000313" key="1">
    <source>
        <dbReference type="EMBL" id="VXA89355.1"/>
    </source>
</evidence>
<reference evidence="1 2" key="1">
    <citation type="submission" date="2019-10" db="EMBL/GenBank/DDBJ databases">
        <authorList>
            <person name="Karimi E."/>
        </authorList>
    </citation>
    <scope>NUCLEOTIDE SEQUENCE [LARGE SCALE GENOMIC DNA]</scope>
    <source>
        <strain evidence="1">Aeromonas sp. 8C</strain>
    </source>
</reference>
<sequence>MSLSEAPDPDPAQTRPWRVFSMTSSSSSLDITRSADAKRPLMMSGLFQFGGPGVSDLSFQAFDFIVLVFLV</sequence>
<dbReference type="Proteomes" id="UP000439123">
    <property type="component" value="Unassembled WGS sequence"/>
</dbReference>
<protein>
    <submittedName>
        <fullName evidence="1">Uncharacterized protein</fullName>
    </submittedName>
</protein>
<gene>
    <name evidence="1" type="ORF">AERO8C_90059</name>
</gene>
<organism evidence="1 2">
    <name type="scientific">Aeromonas veronii</name>
    <dbReference type="NCBI Taxonomy" id="654"/>
    <lineage>
        <taxon>Bacteria</taxon>
        <taxon>Pseudomonadati</taxon>
        <taxon>Pseudomonadota</taxon>
        <taxon>Gammaproteobacteria</taxon>
        <taxon>Aeromonadales</taxon>
        <taxon>Aeromonadaceae</taxon>
        <taxon>Aeromonas</taxon>
    </lineage>
</organism>